<evidence type="ECO:0000259" key="4">
    <source>
        <dbReference type="Pfam" id="PF17836"/>
    </source>
</evidence>
<name>A0A1T5P590_9BACT</name>
<proteinExistence type="inferred from homology"/>
<dbReference type="InterPro" id="IPR011004">
    <property type="entry name" value="Trimer_LpxA-like_sf"/>
</dbReference>
<dbReference type="InterPro" id="IPR041561">
    <property type="entry name" value="PglD_N"/>
</dbReference>
<comment type="similarity">
    <text evidence="1">Belongs to the transferase hexapeptide repeat family.</text>
</comment>
<evidence type="ECO:0000256" key="2">
    <source>
        <dbReference type="PIRSR" id="PIRSR620019-1"/>
    </source>
</evidence>
<gene>
    <name evidence="5" type="ORF">SAMN05660461_3852</name>
</gene>
<feature type="domain" description="PglD N-terminal" evidence="4">
    <location>
        <begin position="3"/>
        <end position="77"/>
    </location>
</feature>
<dbReference type="Gene3D" id="2.160.10.10">
    <property type="entry name" value="Hexapeptide repeat proteins"/>
    <property type="match status" value="1"/>
</dbReference>
<dbReference type="EMBL" id="FUZZ01000003">
    <property type="protein sequence ID" value="SKD07872.1"/>
    <property type="molecule type" value="Genomic_DNA"/>
</dbReference>
<dbReference type="RefSeq" id="WP_079471136.1">
    <property type="nucleotide sequence ID" value="NZ_FUZZ01000003.1"/>
</dbReference>
<dbReference type="GO" id="GO:0016746">
    <property type="term" value="F:acyltransferase activity"/>
    <property type="evidence" value="ECO:0007669"/>
    <property type="project" value="UniProtKB-KW"/>
</dbReference>
<evidence type="ECO:0000256" key="3">
    <source>
        <dbReference type="PIRSR" id="PIRSR620019-2"/>
    </source>
</evidence>
<dbReference type="InterPro" id="IPR020019">
    <property type="entry name" value="AcTrfase_PglD-like"/>
</dbReference>
<reference evidence="5 6" key="1">
    <citation type="submission" date="2017-02" db="EMBL/GenBank/DDBJ databases">
        <authorList>
            <person name="Peterson S.W."/>
        </authorList>
    </citation>
    <scope>NUCLEOTIDE SEQUENCE [LARGE SCALE GENOMIC DNA]</scope>
    <source>
        <strain evidence="5 6">DSM 18108</strain>
    </source>
</reference>
<dbReference type="AlphaFoldDB" id="A0A1T5P590"/>
<dbReference type="Proteomes" id="UP000190166">
    <property type="component" value="Unassembled WGS sequence"/>
</dbReference>
<feature type="binding site" evidence="3">
    <location>
        <position position="68"/>
    </location>
    <ligand>
        <name>substrate</name>
    </ligand>
</feature>
<dbReference type="PANTHER" id="PTHR43300">
    <property type="entry name" value="ACETYLTRANSFERASE"/>
    <property type="match status" value="1"/>
</dbReference>
<dbReference type="InterPro" id="IPR050179">
    <property type="entry name" value="Trans_hexapeptide_repeat"/>
</dbReference>
<dbReference type="PANTHER" id="PTHR43300:SF7">
    <property type="entry name" value="UDP-N-ACETYLBACILLOSAMINE N-ACETYLTRANSFERASE"/>
    <property type="match status" value="1"/>
</dbReference>
<keyword evidence="5" id="KW-0012">Acyltransferase</keyword>
<evidence type="ECO:0000256" key="1">
    <source>
        <dbReference type="ARBA" id="ARBA00007274"/>
    </source>
</evidence>
<dbReference type="Gene3D" id="3.40.50.20">
    <property type="match status" value="1"/>
</dbReference>
<feature type="active site" description="Proton acceptor" evidence="2">
    <location>
        <position position="135"/>
    </location>
</feature>
<dbReference type="SUPFAM" id="SSF51161">
    <property type="entry name" value="Trimeric LpxA-like enzymes"/>
    <property type="match status" value="1"/>
</dbReference>
<evidence type="ECO:0000313" key="6">
    <source>
        <dbReference type="Proteomes" id="UP000190166"/>
    </source>
</evidence>
<evidence type="ECO:0000313" key="5">
    <source>
        <dbReference type="EMBL" id="SKD07872.1"/>
    </source>
</evidence>
<organism evidence="5 6">
    <name type="scientific">Chitinophaga ginsengisegetis</name>
    <dbReference type="NCBI Taxonomy" id="393003"/>
    <lineage>
        <taxon>Bacteria</taxon>
        <taxon>Pseudomonadati</taxon>
        <taxon>Bacteroidota</taxon>
        <taxon>Chitinophagia</taxon>
        <taxon>Chitinophagales</taxon>
        <taxon>Chitinophagaceae</taxon>
        <taxon>Chitinophaga</taxon>
    </lineage>
</organism>
<dbReference type="STRING" id="393003.SAMN05660461_3852"/>
<dbReference type="Pfam" id="PF17836">
    <property type="entry name" value="PglD_N"/>
    <property type="match status" value="1"/>
</dbReference>
<keyword evidence="5" id="KW-0808">Transferase</keyword>
<protein>
    <submittedName>
        <fullName evidence="5">Sugar O-acyltransferase, sialic acid O-acetyltransferase NeuD family</fullName>
    </submittedName>
</protein>
<accession>A0A1T5P590</accession>
<sequence length="205" mass="21790">MKDIYILGAGGFAREVYFLITQIGQYNIRGFVDITAGPEIKIGHQLVDVIGENDLHKLQGVSLAVGIGNPRIIKKLTDIFGEKFDFPNLIHPSVVADFSNISWGRGNIVTANCIFTTDIKIGSYNIFNLATTVGHDAEIGNCNVLNPCVSISGFVKVGDANLIGVKATILENKTVGNNAIVGAASLVLKNVPDDVTVVGVPAVIK</sequence>
<keyword evidence="6" id="KW-1185">Reference proteome</keyword>
<feature type="site" description="Increases basicity of active site His" evidence="2">
    <location>
        <position position="136"/>
    </location>
</feature>
<dbReference type="CDD" id="cd03360">
    <property type="entry name" value="LbH_AT_putative"/>
    <property type="match status" value="1"/>
</dbReference>